<evidence type="ECO:0000256" key="14">
    <source>
        <dbReference type="RuleBase" id="RU000461"/>
    </source>
</evidence>
<protein>
    <submittedName>
        <fullName evidence="15">Cytochrome P450</fullName>
    </submittedName>
</protein>
<keyword evidence="7 13" id="KW-0479">Metal-binding</keyword>
<evidence type="ECO:0000256" key="6">
    <source>
        <dbReference type="ARBA" id="ARBA00022692"/>
    </source>
</evidence>
<dbReference type="GO" id="GO:0016020">
    <property type="term" value="C:membrane"/>
    <property type="evidence" value="ECO:0007669"/>
    <property type="project" value="UniProtKB-SubCell"/>
</dbReference>
<keyword evidence="8" id="KW-1133">Transmembrane helix</keyword>
<accession>A0AAD4GCT9</accession>
<organism evidence="15 16">
    <name type="scientific">Boletus edulis BED1</name>
    <dbReference type="NCBI Taxonomy" id="1328754"/>
    <lineage>
        <taxon>Eukaryota</taxon>
        <taxon>Fungi</taxon>
        <taxon>Dikarya</taxon>
        <taxon>Basidiomycota</taxon>
        <taxon>Agaricomycotina</taxon>
        <taxon>Agaricomycetes</taxon>
        <taxon>Agaricomycetidae</taxon>
        <taxon>Boletales</taxon>
        <taxon>Boletineae</taxon>
        <taxon>Boletaceae</taxon>
        <taxon>Boletoideae</taxon>
        <taxon>Boletus</taxon>
    </lineage>
</organism>
<dbReference type="GO" id="GO:0020037">
    <property type="term" value="F:heme binding"/>
    <property type="evidence" value="ECO:0007669"/>
    <property type="project" value="InterPro"/>
</dbReference>
<dbReference type="PANTHER" id="PTHR46300:SF2">
    <property type="entry name" value="CYTOCHROME P450 MONOOXYGENASE ALNH-RELATED"/>
    <property type="match status" value="1"/>
</dbReference>
<evidence type="ECO:0000256" key="5">
    <source>
        <dbReference type="ARBA" id="ARBA00022617"/>
    </source>
</evidence>
<reference evidence="15" key="2">
    <citation type="journal article" date="2020" name="Nat. Commun.">
        <title>Large-scale genome sequencing of mycorrhizal fungi provides insights into the early evolution of symbiotic traits.</title>
        <authorList>
            <person name="Miyauchi S."/>
            <person name="Kiss E."/>
            <person name="Kuo A."/>
            <person name="Drula E."/>
            <person name="Kohler A."/>
            <person name="Sanchez-Garcia M."/>
            <person name="Morin E."/>
            <person name="Andreopoulos B."/>
            <person name="Barry K.W."/>
            <person name="Bonito G."/>
            <person name="Buee M."/>
            <person name="Carver A."/>
            <person name="Chen C."/>
            <person name="Cichocki N."/>
            <person name="Clum A."/>
            <person name="Culley D."/>
            <person name="Crous P.W."/>
            <person name="Fauchery L."/>
            <person name="Girlanda M."/>
            <person name="Hayes R.D."/>
            <person name="Keri Z."/>
            <person name="LaButti K."/>
            <person name="Lipzen A."/>
            <person name="Lombard V."/>
            <person name="Magnuson J."/>
            <person name="Maillard F."/>
            <person name="Murat C."/>
            <person name="Nolan M."/>
            <person name="Ohm R.A."/>
            <person name="Pangilinan J."/>
            <person name="Pereira M.F."/>
            <person name="Perotto S."/>
            <person name="Peter M."/>
            <person name="Pfister S."/>
            <person name="Riley R."/>
            <person name="Sitrit Y."/>
            <person name="Stielow J.B."/>
            <person name="Szollosi G."/>
            <person name="Zifcakova L."/>
            <person name="Stursova M."/>
            <person name="Spatafora J.W."/>
            <person name="Tedersoo L."/>
            <person name="Vaario L.M."/>
            <person name="Yamada A."/>
            <person name="Yan M."/>
            <person name="Wang P."/>
            <person name="Xu J."/>
            <person name="Bruns T."/>
            <person name="Baldrian P."/>
            <person name="Vilgalys R."/>
            <person name="Dunand C."/>
            <person name="Henrissat B."/>
            <person name="Grigoriev I.V."/>
            <person name="Hibbett D."/>
            <person name="Nagy L.G."/>
            <person name="Martin F.M."/>
        </authorList>
    </citation>
    <scope>NUCLEOTIDE SEQUENCE</scope>
    <source>
        <strain evidence="15">BED1</strain>
    </source>
</reference>
<dbReference type="Pfam" id="PF00067">
    <property type="entry name" value="p450"/>
    <property type="match status" value="1"/>
</dbReference>
<comment type="subcellular location">
    <subcellularLocation>
        <location evidence="2">Membrane</location>
        <topology evidence="2">Single-pass membrane protein</topology>
    </subcellularLocation>
</comment>
<keyword evidence="12" id="KW-0472">Membrane</keyword>
<dbReference type="EMBL" id="WHUW01000021">
    <property type="protein sequence ID" value="KAF8436654.1"/>
    <property type="molecule type" value="Genomic_DNA"/>
</dbReference>
<keyword evidence="16" id="KW-1185">Reference proteome</keyword>
<dbReference type="PANTHER" id="PTHR46300">
    <property type="entry name" value="P450, PUTATIVE (EUROFUNG)-RELATED-RELATED"/>
    <property type="match status" value="1"/>
</dbReference>
<keyword evidence="11 14" id="KW-0503">Monooxygenase</keyword>
<dbReference type="InterPro" id="IPR002401">
    <property type="entry name" value="Cyt_P450_E_grp-I"/>
</dbReference>
<dbReference type="Gene3D" id="1.10.630.10">
    <property type="entry name" value="Cytochrome P450"/>
    <property type="match status" value="1"/>
</dbReference>
<dbReference type="Proteomes" id="UP001194468">
    <property type="component" value="Unassembled WGS sequence"/>
</dbReference>
<comment type="cofactor">
    <cofactor evidence="1 13">
        <name>heme</name>
        <dbReference type="ChEBI" id="CHEBI:30413"/>
    </cofactor>
</comment>
<comment type="caution">
    <text evidence="15">The sequence shown here is derived from an EMBL/GenBank/DDBJ whole genome shotgun (WGS) entry which is preliminary data.</text>
</comment>
<dbReference type="GO" id="GO:0005506">
    <property type="term" value="F:iron ion binding"/>
    <property type="evidence" value="ECO:0007669"/>
    <property type="project" value="InterPro"/>
</dbReference>
<keyword evidence="5 13" id="KW-0349">Heme</keyword>
<evidence type="ECO:0000256" key="13">
    <source>
        <dbReference type="PIRSR" id="PIRSR602401-1"/>
    </source>
</evidence>
<name>A0AAD4GCT9_BOLED</name>
<evidence type="ECO:0000256" key="11">
    <source>
        <dbReference type="ARBA" id="ARBA00023033"/>
    </source>
</evidence>
<dbReference type="GO" id="GO:0004497">
    <property type="term" value="F:monooxygenase activity"/>
    <property type="evidence" value="ECO:0007669"/>
    <property type="project" value="UniProtKB-KW"/>
</dbReference>
<dbReference type="PROSITE" id="PS00086">
    <property type="entry name" value="CYTOCHROME_P450"/>
    <property type="match status" value="1"/>
</dbReference>
<dbReference type="AlphaFoldDB" id="A0AAD4GCT9"/>
<evidence type="ECO:0000313" key="16">
    <source>
        <dbReference type="Proteomes" id="UP001194468"/>
    </source>
</evidence>
<comment type="pathway">
    <text evidence="3">Secondary metabolite biosynthesis.</text>
</comment>
<dbReference type="GO" id="GO:0016705">
    <property type="term" value="F:oxidoreductase activity, acting on paired donors, with incorporation or reduction of molecular oxygen"/>
    <property type="evidence" value="ECO:0007669"/>
    <property type="project" value="InterPro"/>
</dbReference>
<sequence>MLEDRPSLPFIDAIFRETIRFSPVVPLCERRHVAWVPYSKGYYPMAIRSSETHTDTRFQVPIPHAFIPERFLNDDGSLKHNDTQHLAFGFGRRMCVGRHFTDASVWTVTGHGQIIGYIQDSLSTGRERGRDACRTEIFKRACS</sequence>
<evidence type="ECO:0000256" key="8">
    <source>
        <dbReference type="ARBA" id="ARBA00022989"/>
    </source>
</evidence>
<evidence type="ECO:0000256" key="2">
    <source>
        <dbReference type="ARBA" id="ARBA00004167"/>
    </source>
</evidence>
<dbReference type="InterPro" id="IPR001128">
    <property type="entry name" value="Cyt_P450"/>
</dbReference>
<gene>
    <name evidence="15" type="ORF">L210DRAFT_3406888</name>
</gene>
<evidence type="ECO:0000256" key="9">
    <source>
        <dbReference type="ARBA" id="ARBA00023002"/>
    </source>
</evidence>
<evidence type="ECO:0000256" key="7">
    <source>
        <dbReference type="ARBA" id="ARBA00022723"/>
    </source>
</evidence>
<feature type="binding site" description="axial binding residue" evidence="13">
    <location>
        <position position="95"/>
    </location>
    <ligand>
        <name>heme</name>
        <dbReference type="ChEBI" id="CHEBI:30413"/>
    </ligand>
    <ligandPart>
        <name>Fe</name>
        <dbReference type="ChEBI" id="CHEBI:18248"/>
    </ligandPart>
</feature>
<evidence type="ECO:0000256" key="12">
    <source>
        <dbReference type="ARBA" id="ARBA00023136"/>
    </source>
</evidence>
<evidence type="ECO:0000256" key="1">
    <source>
        <dbReference type="ARBA" id="ARBA00001971"/>
    </source>
</evidence>
<dbReference type="SUPFAM" id="SSF48264">
    <property type="entry name" value="Cytochrome P450"/>
    <property type="match status" value="1"/>
</dbReference>
<evidence type="ECO:0000256" key="4">
    <source>
        <dbReference type="ARBA" id="ARBA00010617"/>
    </source>
</evidence>
<reference evidence="15" key="1">
    <citation type="submission" date="2019-10" db="EMBL/GenBank/DDBJ databases">
        <authorList>
            <consortium name="DOE Joint Genome Institute"/>
            <person name="Kuo A."/>
            <person name="Miyauchi S."/>
            <person name="Kiss E."/>
            <person name="Drula E."/>
            <person name="Kohler A."/>
            <person name="Sanchez-Garcia M."/>
            <person name="Andreopoulos B."/>
            <person name="Barry K.W."/>
            <person name="Bonito G."/>
            <person name="Buee M."/>
            <person name="Carver A."/>
            <person name="Chen C."/>
            <person name="Cichocki N."/>
            <person name="Clum A."/>
            <person name="Culley D."/>
            <person name="Crous P.W."/>
            <person name="Fauchery L."/>
            <person name="Girlanda M."/>
            <person name="Hayes R."/>
            <person name="Keri Z."/>
            <person name="LaButti K."/>
            <person name="Lipzen A."/>
            <person name="Lombard V."/>
            <person name="Magnuson J."/>
            <person name="Maillard F."/>
            <person name="Morin E."/>
            <person name="Murat C."/>
            <person name="Nolan M."/>
            <person name="Ohm R."/>
            <person name="Pangilinan J."/>
            <person name="Pereira M."/>
            <person name="Perotto S."/>
            <person name="Peter M."/>
            <person name="Riley R."/>
            <person name="Sitrit Y."/>
            <person name="Stielow B."/>
            <person name="Szollosi G."/>
            <person name="Zifcakova L."/>
            <person name="Stursova M."/>
            <person name="Spatafora J.W."/>
            <person name="Tedersoo L."/>
            <person name="Vaario L.-M."/>
            <person name="Yamada A."/>
            <person name="Yan M."/>
            <person name="Wang P."/>
            <person name="Xu J."/>
            <person name="Bruns T."/>
            <person name="Baldrian P."/>
            <person name="Vilgalys R."/>
            <person name="Henrissat B."/>
            <person name="Grigoriev I.V."/>
            <person name="Hibbett D."/>
            <person name="Nagy L.G."/>
            <person name="Martin F.M."/>
        </authorList>
    </citation>
    <scope>NUCLEOTIDE SEQUENCE</scope>
    <source>
        <strain evidence="15">BED1</strain>
    </source>
</reference>
<dbReference type="InterPro" id="IPR017972">
    <property type="entry name" value="Cyt_P450_CS"/>
</dbReference>
<evidence type="ECO:0000313" key="15">
    <source>
        <dbReference type="EMBL" id="KAF8436654.1"/>
    </source>
</evidence>
<evidence type="ECO:0000256" key="10">
    <source>
        <dbReference type="ARBA" id="ARBA00023004"/>
    </source>
</evidence>
<keyword evidence="6" id="KW-0812">Transmembrane</keyword>
<dbReference type="PRINTS" id="PR00463">
    <property type="entry name" value="EP450I"/>
</dbReference>
<dbReference type="InterPro" id="IPR036396">
    <property type="entry name" value="Cyt_P450_sf"/>
</dbReference>
<keyword evidence="10 13" id="KW-0408">Iron</keyword>
<keyword evidence="9 14" id="KW-0560">Oxidoreductase</keyword>
<proteinExistence type="inferred from homology"/>
<comment type="similarity">
    <text evidence="4 14">Belongs to the cytochrome P450 family.</text>
</comment>
<evidence type="ECO:0000256" key="3">
    <source>
        <dbReference type="ARBA" id="ARBA00005179"/>
    </source>
</evidence>
<dbReference type="InterPro" id="IPR050364">
    <property type="entry name" value="Cytochrome_P450_fung"/>
</dbReference>